<name>A0A482TMS2_9FLAO</name>
<sequence>MTEILHKELSESILKVFYEVYNELGYGFLEKVYQNAMYLELKSQGFKVEPQKQIKVYYKNELVGDFFADLLINDVIILELKACDILVKAHYVQTLNYLKATNIEIGLLLNFGEKPEIKRLIFTNNRKN</sequence>
<gene>
    <name evidence="1" type="ORF">DR871_005035</name>
</gene>
<protein>
    <submittedName>
        <fullName evidence="1">GxxExxY protein</fullName>
    </submittedName>
</protein>
<dbReference type="AlphaFoldDB" id="A0A482TMS2"/>
<keyword evidence="2" id="KW-1185">Reference proteome</keyword>
<dbReference type="Pfam" id="PF13366">
    <property type="entry name" value="PDDEXK_3"/>
    <property type="match status" value="1"/>
</dbReference>
<dbReference type="RefSeq" id="WP_113664573.1">
    <property type="nucleotide sequence ID" value="NZ_QNVY02000001.1"/>
</dbReference>
<dbReference type="InterPro" id="IPR026350">
    <property type="entry name" value="GxxExxY"/>
</dbReference>
<accession>A0A482TMS2</accession>
<dbReference type="OrthoDB" id="9806869at2"/>
<proteinExistence type="predicted"/>
<evidence type="ECO:0000313" key="1">
    <source>
        <dbReference type="EMBL" id="RYJ53421.1"/>
    </source>
</evidence>
<dbReference type="EMBL" id="QNVY02000001">
    <property type="protein sequence ID" value="RYJ53421.1"/>
    <property type="molecule type" value="Genomic_DNA"/>
</dbReference>
<dbReference type="NCBIfam" id="TIGR04256">
    <property type="entry name" value="GxxExxY"/>
    <property type="match status" value="1"/>
</dbReference>
<dbReference type="Proteomes" id="UP000253235">
    <property type="component" value="Unassembled WGS sequence"/>
</dbReference>
<organism evidence="1 2">
    <name type="scientific">Flavobacterium petrolei</name>
    <dbReference type="NCBI Taxonomy" id="2259594"/>
    <lineage>
        <taxon>Bacteria</taxon>
        <taxon>Pseudomonadati</taxon>
        <taxon>Bacteroidota</taxon>
        <taxon>Flavobacteriia</taxon>
        <taxon>Flavobacteriales</taxon>
        <taxon>Flavobacteriaceae</taxon>
        <taxon>Flavobacterium</taxon>
    </lineage>
</organism>
<evidence type="ECO:0000313" key="2">
    <source>
        <dbReference type="Proteomes" id="UP000253235"/>
    </source>
</evidence>
<comment type="caution">
    <text evidence="1">The sequence shown here is derived from an EMBL/GenBank/DDBJ whole genome shotgun (WGS) entry which is preliminary data.</text>
</comment>
<reference evidence="1 2" key="1">
    <citation type="submission" date="2019-01" db="EMBL/GenBank/DDBJ databases">
        <title>Flavobacterium sp. nov. isolated from arctic soil.</title>
        <authorList>
            <person name="Kim D.-U."/>
        </authorList>
    </citation>
    <scope>NUCLEOTIDE SEQUENCE [LARGE SCALE GENOMIC DNA]</scope>
    <source>
        <strain evidence="1 2">Kopri-42</strain>
    </source>
</reference>